<accession>A0A1C7NAB4</accession>
<keyword evidence="3" id="KW-1185">Reference proteome</keyword>
<gene>
    <name evidence="2" type="ORF">A0J61_05993</name>
</gene>
<evidence type="ECO:0000256" key="1">
    <source>
        <dbReference type="SAM" id="MobiDB-lite"/>
    </source>
</evidence>
<feature type="region of interest" description="Disordered" evidence="1">
    <location>
        <begin position="195"/>
        <end position="256"/>
    </location>
</feature>
<feature type="region of interest" description="Disordered" evidence="1">
    <location>
        <begin position="282"/>
        <end position="307"/>
    </location>
</feature>
<dbReference type="AlphaFoldDB" id="A0A1C7NAB4"/>
<comment type="caution">
    <text evidence="2">The sequence shown here is derived from an EMBL/GenBank/DDBJ whole genome shotgun (WGS) entry which is preliminary data.</text>
</comment>
<feature type="compositionally biased region" description="Basic and acidic residues" evidence="1">
    <location>
        <begin position="245"/>
        <end position="255"/>
    </location>
</feature>
<feature type="compositionally biased region" description="Basic residues" evidence="1">
    <location>
        <begin position="197"/>
        <end position="215"/>
    </location>
</feature>
<dbReference type="Proteomes" id="UP000093000">
    <property type="component" value="Unassembled WGS sequence"/>
</dbReference>
<proteinExistence type="predicted"/>
<name>A0A1C7NAB4_9FUNG</name>
<feature type="compositionally biased region" description="Basic residues" evidence="1">
    <location>
        <begin position="290"/>
        <end position="300"/>
    </location>
</feature>
<dbReference type="EMBL" id="LUGH01000342">
    <property type="protein sequence ID" value="OBZ85960.1"/>
    <property type="molecule type" value="Genomic_DNA"/>
</dbReference>
<evidence type="ECO:0000313" key="3">
    <source>
        <dbReference type="Proteomes" id="UP000093000"/>
    </source>
</evidence>
<sequence>MSTVKIIVTPEKQQASVSFQMLSEKLNWDNLTQLIQSSTFAAPPFMLYYRYGRDIETLDSQTQLTQLLSTLGSVSLLRLYGYKDNQLLPVTIPSKTALFHRLGVLVEDSRLTIESDHLVRWIGLFASSLASQDDKDFDVEFQMLEQIIQGHREKAALVHEEKEALDKTLSEQEEELFGLLQSFGLSDKQHGPFGHGIGHHRRFPHFHGSRKHGHPRGPPPAHEPPHGPHGSHRFHGPFGSFGPDFNDRPFPHGEPDLFSGPGLFNITPPMFSYGNIHHHYDFGPNEKDRKKGKHHRHHHPYMSSEEV</sequence>
<dbReference type="InParanoid" id="A0A1C7NAB4"/>
<dbReference type="OrthoDB" id="2290541at2759"/>
<organism evidence="2 3">
    <name type="scientific">Choanephora cucurbitarum</name>
    <dbReference type="NCBI Taxonomy" id="101091"/>
    <lineage>
        <taxon>Eukaryota</taxon>
        <taxon>Fungi</taxon>
        <taxon>Fungi incertae sedis</taxon>
        <taxon>Mucoromycota</taxon>
        <taxon>Mucoromycotina</taxon>
        <taxon>Mucoromycetes</taxon>
        <taxon>Mucorales</taxon>
        <taxon>Mucorineae</taxon>
        <taxon>Choanephoraceae</taxon>
        <taxon>Choanephoroideae</taxon>
        <taxon>Choanephora</taxon>
    </lineage>
</organism>
<protein>
    <submittedName>
        <fullName evidence="2">Uncharacterized protein</fullName>
    </submittedName>
</protein>
<evidence type="ECO:0000313" key="2">
    <source>
        <dbReference type="EMBL" id="OBZ85960.1"/>
    </source>
</evidence>
<reference evidence="2 3" key="1">
    <citation type="submission" date="2016-03" db="EMBL/GenBank/DDBJ databases">
        <title>Choanephora cucurbitarum.</title>
        <authorList>
            <person name="Min B."/>
            <person name="Park H."/>
            <person name="Park J.-H."/>
            <person name="Shin H.-D."/>
            <person name="Choi I.-G."/>
        </authorList>
    </citation>
    <scope>NUCLEOTIDE SEQUENCE [LARGE SCALE GENOMIC DNA]</scope>
    <source>
        <strain evidence="2 3">KUS-F28377</strain>
    </source>
</reference>